<dbReference type="GO" id="GO:0016758">
    <property type="term" value="F:hexosyltransferase activity"/>
    <property type="evidence" value="ECO:0007669"/>
    <property type="project" value="InterPro"/>
</dbReference>
<dbReference type="Gene3D" id="3.40.50.2000">
    <property type="entry name" value="Glycogen Phosphorylase B"/>
    <property type="match status" value="2"/>
</dbReference>
<evidence type="ECO:0000259" key="3">
    <source>
        <dbReference type="Pfam" id="PF06722"/>
    </source>
</evidence>
<dbReference type="CDD" id="cd03784">
    <property type="entry name" value="GT1_Gtf-like"/>
    <property type="match status" value="1"/>
</dbReference>
<evidence type="ECO:0000313" key="6">
    <source>
        <dbReference type="Proteomes" id="UP000183760"/>
    </source>
</evidence>
<dbReference type="RefSeq" id="WP_046713358.1">
    <property type="nucleotide sequence ID" value="NZ_BJXR01000036.1"/>
</dbReference>
<feature type="domain" description="Erythromycin biosynthesis protein CIII-like C-terminal" evidence="3">
    <location>
        <begin position="269"/>
        <end position="372"/>
    </location>
</feature>
<dbReference type="InterPro" id="IPR004276">
    <property type="entry name" value="GlycoTrans_28_N"/>
</dbReference>
<feature type="domain" description="Glycosyltransferase family 28 N-terminal" evidence="2">
    <location>
        <begin position="3"/>
        <end position="68"/>
    </location>
</feature>
<dbReference type="EMBL" id="FOIB01000007">
    <property type="protein sequence ID" value="SEU24842.1"/>
    <property type="molecule type" value="Genomic_DNA"/>
</dbReference>
<dbReference type="GO" id="GO:0005975">
    <property type="term" value="P:carbohydrate metabolic process"/>
    <property type="evidence" value="ECO:0007669"/>
    <property type="project" value="InterPro"/>
</dbReference>
<evidence type="ECO:0000313" key="5">
    <source>
        <dbReference type="EMBL" id="SEU24842.1"/>
    </source>
</evidence>
<evidence type="ECO:0000256" key="1">
    <source>
        <dbReference type="SAM" id="MobiDB-lite"/>
    </source>
</evidence>
<dbReference type="Proteomes" id="UP000183760">
    <property type="component" value="Unassembled WGS sequence"/>
</dbReference>
<feature type="compositionally biased region" description="Acidic residues" evidence="1">
    <location>
        <begin position="401"/>
        <end position="411"/>
    </location>
</feature>
<dbReference type="InterPro" id="IPR002213">
    <property type="entry name" value="UDP_glucos_trans"/>
</dbReference>
<comment type="caution">
    <text evidence="4">The sequence shown here is derived from an EMBL/GenBank/DDBJ whole genome shotgun (WGS) entry which is preliminary data.</text>
</comment>
<evidence type="ECO:0000259" key="2">
    <source>
        <dbReference type="Pfam" id="PF03033"/>
    </source>
</evidence>
<reference evidence="4 7" key="2">
    <citation type="submission" date="2019-07" db="EMBL/GenBank/DDBJ databases">
        <title>Whole genome shotgun sequence of Myxococcus fulvus NBRC 100333.</title>
        <authorList>
            <person name="Hosoyama A."/>
            <person name="Uohara A."/>
            <person name="Ohji S."/>
            <person name="Ichikawa N."/>
        </authorList>
    </citation>
    <scope>NUCLEOTIDE SEQUENCE [LARGE SCALE GENOMIC DNA]</scope>
    <source>
        <strain evidence="4 7">NBRC 100333</strain>
    </source>
</reference>
<dbReference type="STRING" id="1334629.MFUL124B02_19440"/>
<dbReference type="SMR" id="A0A511T7E9"/>
<dbReference type="GO" id="GO:0008194">
    <property type="term" value="F:UDP-glycosyltransferase activity"/>
    <property type="evidence" value="ECO:0007669"/>
    <property type="project" value="InterPro"/>
</dbReference>
<organism evidence="4 7">
    <name type="scientific">Myxococcus fulvus</name>
    <dbReference type="NCBI Taxonomy" id="33"/>
    <lineage>
        <taxon>Bacteria</taxon>
        <taxon>Pseudomonadati</taxon>
        <taxon>Myxococcota</taxon>
        <taxon>Myxococcia</taxon>
        <taxon>Myxococcales</taxon>
        <taxon>Cystobacterineae</taxon>
        <taxon>Myxococcaceae</taxon>
        <taxon>Myxococcus</taxon>
    </lineage>
</organism>
<dbReference type="PANTHER" id="PTHR48050">
    <property type="entry name" value="STEROL 3-BETA-GLUCOSYLTRANSFERASE"/>
    <property type="match status" value="1"/>
</dbReference>
<proteinExistence type="predicted"/>
<dbReference type="SUPFAM" id="SSF53756">
    <property type="entry name" value="UDP-Glycosyltransferase/glycogen phosphorylase"/>
    <property type="match status" value="1"/>
</dbReference>
<feature type="compositionally biased region" description="Basic residues" evidence="1">
    <location>
        <begin position="415"/>
        <end position="432"/>
    </location>
</feature>
<dbReference type="PANTHER" id="PTHR48050:SF13">
    <property type="entry name" value="STEROL 3-BETA-GLUCOSYLTRANSFERASE UGT80A2"/>
    <property type="match status" value="1"/>
</dbReference>
<sequence>MRVILTNFGSLGDVQPFVALAVELKRHGHQPVLAAAPSYEALARHHGLEFAPVGPDLRDAQSGITQAMMGNPAVAHSAGGMLQLFQPLAEAVPLMLEDLRAACRNADVLVSGRVQPAARMVHDLTHLPFVTVLVEHSGSGGGSPAFQAAVRGLVNPLRESLRLPPLDNPLVDGLSPQLVLTALSRHVRPPASDAPAHHHTVGYCLLDEPDFTPDAELAAFLAEGEAPVCITFGSMTHADSAALTDTLVAAAERSGRRALIQHGWSGLGQRALPPTVHALGQVPHSWLFSRVSCVVHHGGAGTTGAAFRAGIPQVVVPHTYDQFTWGEVVQERGCGGPAIPIGELSVERLAAALRAAHEDTGPRATAARLGEQLREEHGTTKARHHIEDLVRRVGLASDPVSGDEGDEDAEDEGRRQRRRSALKQQRARKVDT</sequence>
<evidence type="ECO:0000313" key="7">
    <source>
        <dbReference type="Proteomes" id="UP000321514"/>
    </source>
</evidence>
<name>A0A511T7E9_MYXFU</name>
<dbReference type="InterPro" id="IPR050426">
    <property type="entry name" value="Glycosyltransferase_28"/>
</dbReference>
<dbReference type="Pfam" id="PF03033">
    <property type="entry name" value="Glyco_transf_28"/>
    <property type="match status" value="1"/>
</dbReference>
<dbReference type="AlphaFoldDB" id="A0A511T7E9"/>
<dbReference type="Pfam" id="PF06722">
    <property type="entry name" value="EryCIII-like_C"/>
    <property type="match status" value="1"/>
</dbReference>
<dbReference type="Proteomes" id="UP000321514">
    <property type="component" value="Unassembled WGS sequence"/>
</dbReference>
<dbReference type="EMBL" id="BJXR01000036">
    <property type="protein sequence ID" value="GEN10094.1"/>
    <property type="molecule type" value="Genomic_DNA"/>
</dbReference>
<feature type="region of interest" description="Disordered" evidence="1">
    <location>
        <begin position="393"/>
        <end position="432"/>
    </location>
</feature>
<keyword evidence="6" id="KW-1185">Reference proteome</keyword>
<protein>
    <submittedName>
        <fullName evidence="4">Glucosyltransferase</fullName>
    </submittedName>
    <submittedName>
        <fullName evidence="5">UDP:flavonoid glycosyltransferase YjiC, YdhE family</fullName>
    </submittedName>
</protein>
<dbReference type="InterPro" id="IPR010610">
    <property type="entry name" value="EryCIII-like_C"/>
</dbReference>
<keyword evidence="4" id="KW-0808">Transferase</keyword>
<evidence type="ECO:0000313" key="4">
    <source>
        <dbReference type="EMBL" id="GEN10094.1"/>
    </source>
</evidence>
<dbReference type="GO" id="GO:0033072">
    <property type="term" value="P:vancomycin biosynthetic process"/>
    <property type="evidence" value="ECO:0007669"/>
    <property type="project" value="UniProtKB-ARBA"/>
</dbReference>
<gene>
    <name evidence="4" type="primary">ugt</name>
    <name evidence="4" type="ORF">MFU01_51310</name>
    <name evidence="5" type="ORF">SAMN05443572_1073</name>
</gene>
<dbReference type="OrthoDB" id="9805366at2"/>
<accession>A0A511T7E9</accession>
<dbReference type="FunFam" id="3.40.50.2000:FF:000009">
    <property type="entry name" value="Sterol 3-beta-glucosyltransferase UGT80A2"/>
    <property type="match status" value="1"/>
</dbReference>
<reference evidence="5 6" key="1">
    <citation type="submission" date="2016-10" db="EMBL/GenBank/DDBJ databases">
        <authorList>
            <person name="Varghese N."/>
            <person name="Submissions S."/>
        </authorList>
    </citation>
    <scope>NUCLEOTIDE SEQUENCE [LARGE SCALE GENOMIC DNA]</scope>
    <source>
        <strain evidence="5 6">DSM 16525</strain>
    </source>
</reference>